<dbReference type="SUPFAM" id="SSF50494">
    <property type="entry name" value="Trypsin-like serine proteases"/>
    <property type="match status" value="1"/>
</dbReference>
<accession>A0AAN8Q3H1</accession>
<dbReference type="Proteomes" id="UP001347796">
    <property type="component" value="Unassembled WGS sequence"/>
</dbReference>
<keyword evidence="6" id="KW-0732">Signal</keyword>
<dbReference type="InterPro" id="IPR043504">
    <property type="entry name" value="Peptidase_S1_PA_chymotrypsin"/>
</dbReference>
<dbReference type="PROSITE" id="PS50240">
    <property type="entry name" value="TRYPSIN_DOM"/>
    <property type="match status" value="1"/>
</dbReference>
<dbReference type="PANTHER" id="PTHR24252:SF7">
    <property type="entry name" value="HYALIN"/>
    <property type="match status" value="1"/>
</dbReference>
<dbReference type="AlphaFoldDB" id="A0AAN8Q3H1"/>
<dbReference type="InterPro" id="IPR001254">
    <property type="entry name" value="Trypsin_dom"/>
</dbReference>
<dbReference type="Pfam" id="PF00089">
    <property type="entry name" value="Trypsin"/>
    <property type="match status" value="1"/>
</dbReference>
<evidence type="ECO:0000259" key="7">
    <source>
        <dbReference type="PROSITE" id="PS50240"/>
    </source>
</evidence>
<dbReference type="InterPro" id="IPR001314">
    <property type="entry name" value="Peptidase_S1A"/>
</dbReference>
<evidence type="ECO:0000256" key="3">
    <source>
        <dbReference type="ARBA" id="ARBA00022825"/>
    </source>
</evidence>
<dbReference type="SMART" id="SM00020">
    <property type="entry name" value="Tryp_SPc"/>
    <property type="match status" value="1"/>
</dbReference>
<feature type="signal peptide" evidence="6">
    <location>
        <begin position="1"/>
        <end position="18"/>
    </location>
</feature>
<feature type="chain" id="PRO_5043041882" description="Peptidase S1 domain-containing protein" evidence="6">
    <location>
        <begin position="19"/>
        <end position="350"/>
    </location>
</feature>
<gene>
    <name evidence="8" type="ORF">SNE40_008241</name>
</gene>
<feature type="domain" description="Peptidase S1" evidence="7">
    <location>
        <begin position="114"/>
        <end position="346"/>
    </location>
</feature>
<keyword evidence="2 5" id="KW-0378">Hydrolase</keyword>
<evidence type="ECO:0000313" key="9">
    <source>
        <dbReference type="Proteomes" id="UP001347796"/>
    </source>
</evidence>
<dbReference type="InterPro" id="IPR009003">
    <property type="entry name" value="Peptidase_S1_PA"/>
</dbReference>
<keyword evidence="3 5" id="KW-0720">Serine protease</keyword>
<sequence length="350" mass="37139">MLLDIGILLVTLLGSANAVHGYSPLYRACSYNRCIYYAQIVQQSTSSSQTAAYLYQRCRCSAYGVPLYTRPSTQTTSTPVNNQASTIPVSPSQCGTSSITGSAATYLSNQRERIVGGVNTQECEFPWAVLVTADGSQCGGSIIDSTHIVTAAHCMVNGNSIKQASSVRVGAGSSNRNNLRYYNVRTVSVHPSYNPSTFENDAAVLTLQSPLPTNNPCIKPICLPSTRLNVQTGTKCTVAGWGLTQEFSGFAPSALQEATVPIFNKDTCRQAYGSNIITDVKICAGFQNGGIDACKGDSGGPLMCAEGDNWVLTGIVSFGNGCAVPNYPGVYAYVPNLKNWIESITNGIGK</sequence>
<dbReference type="EMBL" id="JAZGQO010000006">
    <property type="protein sequence ID" value="KAK6186146.1"/>
    <property type="molecule type" value="Genomic_DNA"/>
</dbReference>
<dbReference type="Gene3D" id="2.40.10.10">
    <property type="entry name" value="Trypsin-like serine proteases"/>
    <property type="match status" value="1"/>
</dbReference>
<dbReference type="PANTHER" id="PTHR24252">
    <property type="entry name" value="ACROSIN-RELATED"/>
    <property type="match status" value="1"/>
</dbReference>
<evidence type="ECO:0000256" key="4">
    <source>
        <dbReference type="ARBA" id="ARBA00023157"/>
    </source>
</evidence>
<dbReference type="PRINTS" id="PR00722">
    <property type="entry name" value="CHYMOTRYPSIN"/>
</dbReference>
<dbReference type="GO" id="GO:0006508">
    <property type="term" value="P:proteolysis"/>
    <property type="evidence" value="ECO:0007669"/>
    <property type="project" value="UniProtKB-KW"/>
</dbReference>
<dbReference type="InterPro" id="IPR018114">
    <property type="entry name" value="TRYPSIN_HIS"/>
</dbReference>
<dbReference type="PROSITE" id="PS00134">
    <property type="entry name" value="TRYPSIN_HIS"/>
    <property type="match status" value="1"/>
</dbReference>
<name>A0AAN8Q3H1_PATCE</name>
<evidence type="ECO:0000256" key="6">
    <source>
        <dbReference type="SAM" id="SignalP"/>
    </source>
</evidence>
<evidence type="ECO:0000256" key="1">
    <source>
        <dbReference type="ARBA" id="ARBA00022670"/>
    </source>
</evidence>
<keyword evidence="9" id="KW-1185">Reference proteome</keyword>
<evidence type="ECO:0000313" key="8">
    <source>
        <dbReference type="EMBL" id="KAK6186146.1"/>
    </source>
</evidence>
<keyword evidence="4" id="KW-1015">Disulfide bond</keyword>
<dbReference type="CDD" id="cd00190">
    <property type="entry name" value="Tryp_SPc"/>
    <property type="match status" value="1"/>
</dbReference>
<dbReference type="PROSITE" id="PS00135">
    <property type="entry name" value="TRYPSIN_SER"/>
    <property type="match status" value="1"/>
</dbReference>
<evidence type="ECO:0000256" key="5">
    <source>
        <dbReference type="RuleBase" id="RU363034"/>
    </source>
</evidence>
<proteinExistence type="predicted"/>
<comment type="caution">
    <text evidence="8">The sequence shown here is derived from an EMBL/GenBank/DDBJ whole genome shotgun (WGS) entry which is preliminary data.</text>
</comment>
<dbReference type="FunFam" id="2.40.10.10:FF:000003">
    <property type="entry name" value="Transmembrane serine protease 3"/>
    <property type="match status" value="1"/>
</dbReference>
<dbReference type="InterPro" id="IPR033116">
    <property type="entry name" value="TRYPSIN_SER"/>
</dbReference>
<protein>
    <recommendedName>
        <fullName evidence="7">Peptidase S1 domain-containing protein</fullName>
    </recommendedName>
</protein>
<reference evidence="8 9" key="1">
    <citation type="submission" date="2024-01" db="EMBL/GenBank/DDBJ databases">
        <title>The genome of the rayed Mediterranean limpet Patella caerulea (Linnaeus, 1758).</title>
        <authorList>
            <person name="Anh-Thu Weber A."/>
            <person name="Halstead-Nussloch G."/>
        </authorList>
    </citation>
    <scope>NUCLEOTIDE SEQUENCE [LARGE SCALE GENOMIC DNA]</scope>
    <source>
        <strain evidence="8">AATW-2023a</strain>
        <tissue evidence="8">Whole specimen</tissue>
    </source>
</reference>
<dbReference type="GO" id="GO:0004252">
    <property type="term" value="F:serine-type endopeptidase activity"/>
    <property type="evidence" value="ECO:0007669"/>
    <property type="project" value="InterPro"/>
</dbReference>
<keyword evidence="1 5" id="KW-0645">Protease</keyword>
<evidence type="ECO:0000256" key="2">
    <source>
        <dbReference type="ARBA" id="ARBA00022801"/>
    </source>
</evidence>
<organism evidence="8 9">
    <name type="scientific">Patella caerulea</name>
    <name type="common">Rayed Mediterranean limpet</name>
    <dbReference type="NCBI Taxonomy" id="87958"/>
    <lineage>
        <taxon>Eukaryota</taxon>
        <taxon>Metazoa</taxon>
        <taxon>Spiralia</taxon>
        <taxon>Lophotrochozoa</taxon>
        <taxon>Mollusca</taxon>
        <taxon>Gastropoda</taxon>
        <taxon>Patellogastropoda</taxon>
        <taxon>Patelloidea</taxon>
        <taxon>Patellidae</taxon>
        <taxon>Patella</taxon>
    </lineage>
</organism>